<dbReference type="PATRIC" id="fig|404937.3.peg.507"/>
<sequence>MNITKFKLEQNKMFNLKVQSFIGKIYFFSKILKSLQKRDVVVIKRERGIQDGYIFSILIARNSYLDNSELVIKDIQLNKNTVKIIYGNTTSESTNSFSYKDIKYNYIAFYIESSAEYIDIVNEQGIKILESEEVGDIRKW</sequence>
<dbReference type="EMBL" id="JXTH01000006">
    <property type="protein sequence ID" value="KIQ95388.1"/>
    <property type="molecule type" value="Genomic_DNA"/>
</dbReference>
<evidence type="ECO:0000313" key="2">
    <source>
        <dbReference type="Proteomes" id="UP000032102"/>
    </source>
</evidence>
<gene>
    <name evidence="1" type="ORF">LH47_00489</name>
</gene>
<evidence type="ECO:0000313" key="1">
    <source>
        <dbReference type="EMBL" id="KIQ95388.1"/>
    </source>
</evidence>
<protein>
    <submittedName>
        <fullName evidence="1">Uncharacterized protein</fullName>
    </submittedName>
</protein>
<name>A0A0D0QBE4_9BACL</name>
<accession>A0A0D0QBE4</accession>
<dbReference type="Proteomes" id="UP000032102">
    <property type="component" value="Unassembled WGS sequence"/>
</dbReference>
<proteinExistence type="predicted"/>
<dbReference type="AlphaFoldDB" id="A0A0D0QBE4"/>
<organism evidence="1 2">
    <name type="scientific">Anoxybacillus thermarum</name>
    <dbReference type="NCBI Taxonomy" id="404937"/>
    <lineage>
        <taxon>Bacteria</taxon>
        <taxon>Bacillati</taxon>
        <taxon>Bacillota</taxon>
        <taxon>Bacilli</taxon>
        <taxon>Bacillales</taxon>
        <taxon>Anoxybacillaceae</taxon>
        <taxon>Anoxybacillus</taxon>
    </lineage>
</organism>
<keyword evidence="2" id="KW-1185">Reference proteome</keyword>
<comment type="caution">
    <text evidence="1">The sequence shown here is derived from an EMBL/GenBank/DDBJ whole genome shotgun (WGS) entry which is preliminary data.</text>
</comment>
<dbReference type="RefSeq" id="WP_043964503.1">
    <property type="nucleotide sequence ID" value="NZ_JXTH01000006.1"/>
</dbReference>
<reference evidence="1 2" key="1">
    <citation type="submission" date="2015-01" db="EMBL/GenBank/DDBJ databases">
        <title>Draft genome of Anoxybacillus thermarum strain AF/04.</title>
        <authorList>
            <person name="Poli A."/>
            <person name="Nicolaus B."/>
            <person name="Chan K.-G."/>
            <person name="Kahar U.M."/>
            <person name="Yaakob A.S."/>
            <person name="Chan C.S."/>
            <person name="Goh K.M."/>
        </authorList>
    </citation>
    <scope>NUCLEOTIDE SEQUENCE [LARGE SCALE GENOMIC DNA]</scope>
    <source>
        <strain evidence="1 2">AF/04</strain>
    </source>
</reference>